<protein>
    <recommendedName>
        <fullName evidence="1">UPF0335 protein KCG34_17030</fullName>
    </recommendedName>
</protein>
<dbReference type="InterPro" id="IPR018753">
    <property type="entry name" value="GapR-like"/>
</dbReference>
<organism evidence="4 5">
    <name type="scientific">Phenylobacterium montanum</name>
    <dbReference type="NCBI Taxonomy" id="2823693"/>
    <lineage>
        <taxon>Bacteria</taxon>
        <taxon>Pseudomonadati</taxon>
        <taxon>Pseudomonadota</taxon>
        <taxon>Alphaproteobacteria</taxon>
        <taxon>Caulobacterales</taxon>
        <taxon>Caulobacteraceae</taxon>
        <taxon>Phenylobacterium</taxon>
    </lineage>
</organism>
<evidence type="ECO:0000259" key="3">
    <source>
        <dbReference type="Pfam" id="PF10073"/>
    </source>
</evidence>
<feature type="coiled-coil region" evidence="2">
    <location>
        <begin position="12"/>
        <end position="46"/>
    </location>
</feature>
<dbReference type="HAMAP" id="MF_00797">
    <property type="entry name" value="UPF0335"/>
    <property type="match status" value="1"/>
</dbReference>
<comment type="similarity">
    <text evidence="1">Belongs to the UPF0335 family.</text>
</comment>
<dbReference type="NCBIfam" id="NF010247">
    <property type="entry name" value="PRK13694.1"/>
    <property type="match status" value="1"/>
</dbReference>
<dbReference type="Pfam" id="PF10073">
    <property type="entry name" value="GapR_DNA-bd"/>
    <property type="match status" value="1"/>
</dbReference>
<keyword evidence="2" id="KW-0175">Coiled coil</keyword>
<gene>
    <name evidence="4" type="ORF">KCG34_17030</name>
</gene>
<evidence type="ECO:0000256" key="1">
    <source>
        <dbReference type="HAMAP-Rule" id="MF_00797"/>
    </source>
</evidence>
<dbReference type="InterPro" id="IPR046367">
    <property type="entry name" value="GapR-like_DNA-bd"/>
</dbReference>
<feature type="domain" description="GapR-like DNA-binding" evidence="3">
    <location>
        <begin position="15"/>
        <end position="86"/>
    </location>
</feature>
<proteinExistence type="inferred from homology"/>
<evidence type="ECO:0000313" key="5">
    <source>
        <dbReference type="Proteomes" id="UP000676409"/>
    </source>
</evidence>
<name>A0A975FXJ3_9CAUL</name>
<keyword evidence="5" id="KW-1185">Reference proteome</keyword>
<dbReference type="GO" id="GO:0003677">
    <property type="term" value="F:DNA binding"/>
    <property type="evidence" value="ECO:0007669"/>
    <property type="project" value="InterPro"/>
</dbReference>
<dbReference type="Proteomes" id="UP000676409">
    <property type="component" value="Chromosome"/>
</dbReference>
<evidence type="ECO:0000256" key="2">
    <source>
        <dbReference type="SAM" id="Coils"/>
    </source>
</evidence>
<reference evidence="4" key="1">
    <citation type="submission" date="2021-04" db="EMBL/GenBank/DDBJ databases">
        <title>The complete genome sequence of Caulobacter sp. S6.</title>
        <authorList>
            <person name="Tang Y."/>
            <person name="Ouyang W."/>
            <person name="Liu Q."/>
            <person name="Huang B."/>
            <person name="Guo Z."/>
            <person name="Lei P."/>
        </authorList>
    </citation>
    <scope>NUCLEOTIDE SEQUENCE</scope>
    <source>
        <strain evidence="4">S6</strain>
    </source>
</reference>
<evidence type="ECO:0000313" key="4">
    <source>
        <dbReference type="EMBL" id="QUD86767.1"/>
    </source>
</evidence>
<dbReference type="KEGG" id="caul:KCG34_17030"/>
<dbReference type="RefSeq" id="WP_211936820.1">
    <property type="nucleotide sequence ID" value="NZ_CP073078.1"/>
</dbReference>
<sequence>MADDSSEIDVLNATAQSQLKSIIERIERLEEDKAAVQNDLKEVYAEAKGNGFDTKVLRKVVRMRKQDKAKRQEEEALIDLYLSAIGGL</sequence>
<dbReference type="EMBL" id="CP073078">
    <property type="protein sequence ID" value="QUD86767.1"/>
    <property type="molecule type" value="Genomic_DNA"/>
</dbReference>
<dbReference type="AlphaFoldDB" id="A0A975FXJ3"/>
<accession>A0A975FXJ3</accession>